<feature type="region of interest" description="Disordered" evidence="1">
    <location>
        <begin position="1"/>
        <end position="35"/>
    </location>
</feature>
<evidence type="ECO:0000256" key="1">
    <source>
        <dbReference type="SAM" id="MobiDB-lite"/>
    </source>
</evidence>
<sequence>MRARMRPGEILATQSGRRRRRRASSRRLGDSVRPMTEGGSVTVVLQCHKNAATLVSKGTIVRTGSGNKQTCSGVETITFGWDEVLGREPQLALCLSRLATNLDFFRSTAAVDPLNAREASDDF</sequence>
<comment type="caution">
    <text evidence="2">The sequence shown here is derived from an EMBL/GenBank/DDBJ whole genome shotgun (WGS) entry which is preliminary data.</text>
</comment>
<dbReference type="AlphaFoldDB" id="A0A4C1T605"/>
<name>A0A4C1T605_EUMVA</name>
<evidence type="ECO:0000313" key="2">
    <source>
        <dbReference type="EMBL" id="GBP09842.1"/>
    </source>
</evidence>
<proteinExistence type="predicted"/>
<organism evidence="2 3">
    <name type="scientific">Eumeta variegata</name>
    <name type="common">Bagworm moth</name>
    <name type="synonym">Eumeta japonica</name>
    <dbReference type="NCBI Taxonomy" id="151549"/>
    <lineage>
        <taxon>Eukaryota</taxon>
        <taxon>Metazoa</taxon>
        <taxon>Ecdysozoa</taxon>
        <taxon>Arthropoda</taxon>
        <taxon>Hexapoda</taxon>
        <taxon>Insecta</taxon>
        <taxon>Pterygota</taxon>
        <taxon>Neoptera</taxon>
        <taxon>Endopterygota</taxon>
        <taxon>Lepidoptera</taxon>
        <taxon>Glossata</taxon>
        <taxon>Ditrysia</taxon>
        <taxon>Tineoidea</taxon>
        <taxon>Psychidae</taxon>
        <taxon>Oiketicinae</taxon>
        <taxon>Eumeta</taxon>
    </lineage>
</organism>
<accession>A0A4C1T605</accession>
<gene>
    <name evidence="2" type="ORF">EVAR_81105_1</name>
</gene>
<dbReference type="Proteomes" id="UP000299102">
    <property type="component" value="Unassembled WGS sequence"/>
</dbReference>
<feature type="compositionally biased region" description="Basic residues" evidence="1">
    <location>
        <begin position="16"/>
        <end position="25"/>
    </location>
</feature>
<evidence type="ECO:0000313" key="3">
    <source>
        <dbReference type="Proteomes" id="UP000299102"/>
    </source>
</evidence>
<protein>
    <submittedName>
        <fullName evidence="2">Uncharacterized protein</fullName>
    </submittedName>
</protein>
<reference evidence="2 3" key="1">
    <citation type="journal article" date="2019" name="Commun. Biol.">
        <title>The bagworm genome reveals a unique fibroin gene that provides high tensile strength.</title>
        <authorList>
            <person name="Kono N."/>
            <person name="Nakamura H."/>
            <person name="Ohtoshi R."/>
            <person name="Tomita M."/>
            <person name="Numata K."/>
            <person name="Arakawa K."/>
        </authorList>
    </citation>
    <scope>NUCLEOTIDE SEQUENCE [LARGE SCALE GENOMIC DNA]</scope>
</reference>
<keyword evidence="3" id="KW-1185">Reference proteome</keyword>
<dbReference type="EMBL" id="BGZK01000037">
    <property type="protein sequence ID" value="GBP09842.1"/>
    <property type="molecule type" value="Genomic_DNA"/>
</dbReference>